<evidence type="ECO:0000256" key="1">
    <source>
        <dbReference type="ARBA" id="ARBA00004496"/>
    </source>
</evidence>
<evidence type="ECO:0000256" key="5">
    <source>
        <dbReference type="ARBA" id="ARBA00022490"/>
    </source>
</evidence>
<comment type="caution">
    <text evidence="14">The sequence shown here is derived from an EMBL/GenBank/DDBJ whole genome shotgun (WGS) entry which is preliminary data.</text>
</comment>
<dbReference type="RefSeq" id="WP_371944923.1">
    <property type="nucleotide sequence ID" value="NZ_JAXCEH010000026.1"/>
</dbReference>
<keyword evidence="8" id="KW-0949">S-adenosyl-L-methionine</keyword>
<evidence type="ECO:0000256" key="6">
    <source>
        <dbReference type="ARBA" id="ARBA00022603"/>
    </source>
</evidence>
<dbReference type="InterPro" id="IPR000682">
    <property type="entry name" value="PCMT"/>
</dbReference>
<evidence type="ECO:0000256" key="11">
    <source>
        <dbReference type="ARBA" id="ARBA00031350"/>
    </source>
</evidence>
<gene>
    <name evidence="14" type="primary">fxlM</name>
    <name evidence="14" type="ORF">SM436_30540</name>
</gene>
<dbReference type="Proteomes" id="UP001569904">
    <property type="component" value="Unassembled WGS sequence"/>
</dbReference>
<proteinExistence type="inferred from homology"/>
<dbReference type="InterPro" id="IPR027573">
    <property type="entry name" value="Methyltran_FxLD"/>
</dbReference>
<organism evidence="14 15">
    <name type="scientific">Actinomadura chokoriensis</name>
    <dbReference type="NCBI Taxonomy" id="454156"/>
    <lineage>
        <taxon>Bacteria</taxon>
        <taxon>Bacillati</taxon>
        <taxon>Actinomycetota</taxon>
        <taxon>Actinomycetes</taxon>
        <taxon>Streptosporangiales</taxon>
        <taxon>Thermomonosporaceae</taxon>
        <taxon>Actinomadura</taxon>
    </lineage>
</organism>
<keyword evidence="6 14" id="KW-0489">Methyltransferase</keyword>
<dbReference type="GO" id="GO:0008168">
    <property type="term" value="F:methyltransferase activity"/>
    <property type="evidence" value="ECO:0007669"/>
    <property type="project" value="UniProtKB-KW"/>
</dbReference>
<dbReference type="InterPro" id="IPR029063">
    <property type="entry name" value="SAM-dependent_MTases_sf"/>
</dbReference>
<dbReference type="EC" id="2.1.1.77" evidence="3"/>
<dbReference type="PANTHER" id="PTHR11579:SF0">
    <property type="entry name" value="PROTEIN-L-ISOASPARTATE(D-ASPARTATE) O-METHYLTRANSFERASE"/>
    <property type="match status" value="1"/>
</dbReference>
<reference evidence="14 15" key="1">
    <citation type="submission" date="2023-11" db="EMBL/GenBank/DDBJ databases">
        <title>Actinomadura monticuli sp. nov., isolated from volcanic ash.</title>
        <authorList>
            <person name="Lee S.D."/>
            <person name="Yang H."/>
            <person name="Kim I.S."/>
        </authorList>
    </citation>
    <scope>NUCLEOTIDE SEQUENCE [LARGE SCALE GENOMIC DNA]</scope>
    <source>
        <strain evidence="14 15">DSM 45346</strain>
    </source>
</reference>
<dbReference type="GO" id="GO:0032259">
    <property type="term" value="P:methylation"/>
    <property type="evidence" value="ECO:0007669"/>
    <property type="project" value="UniProtKB-KW"/>
</dbReference>
<dbReference type="Pfam" id="PF01135">
    <property type="entry name" value="PCMT"/>
    <property type="match status" value="1"/>
</dbReference>
<dbReference type="NCBIfam" id="TIGR04364">
    <property type="entry name" value="methyltran_FxLD"/>
    <property type="match status" value="1"/>
</dbReference>
<feature type="domain" description="Thiopeptide-type bacteriocin biosynthesis" evidence="13">
    <location>
        <begin position="16"/>
        <end position="245"/>
    </location>
</feature>
<evidence type="ECO:0000256" key="3">
    <source>
        <dbReference type="ARBA" id="ARBA00011890"/>
    </source>
</evidence>
<evidence type="ECO:0000256" key="12">
    <source>
        <dbReference type="SAM" id="MobiDB-lite"/>
    </source>
</evidence>
<evidence type="ECO:0000256" key="9">
    <source>
        <dbReference type="ARBA" id="ARBA00030757"/>
    </source>
</evidence>
<dbReference type="InterPro" id="IPR023809">
    <property type="entry name" value="Thiopep_bacteriocin_synth_dom"/>
</dbReference>
<dbReference type="Pfam" id="PF14028">
    <property type="entry name" value="Lant_dehydr_C"/>
    <property type="match status" value="1"/>
</dbReference>
<keyword evidence="15" id="KW-1185">Reference proteome</keyword>
<protein>
    <recommendedName>
        <fullName evidence="4">Protein-L-isoaspartate O-methyltransferase</fullName>
        <ecNumber evidence="3">2.1.1.77</ecNumber>
    </recommendedName>
    <alternativeName>
        <fullName evidence="11">L-isoaspartyl protein carboxyl methyltransferase</fullName>
    </alternativeName>
    <alternativeName>
        <fullName evidence="9">Protein L-isoaspartyl methyltransferase</fullName>
    </alternativeName>
    <alternativeName>
        <fullName evidence="10">Protein-beta-aspartate methyltransferase</fullName>
    </alternativeName>
</protein>
<evidence type="ECO:0000256" key="4">
    <source>
        <dbReference type="ARBA" id="ARBA00013346"/>
    </source>
</evidence>
<comment type="similarity">
    <text evidence="2">Belongs to the methyltransferase superfamily. L-isoaspartyl/D-aspartyl protein methyltransferase family.</text>
</comment>
<evidence type="ECO:0000313" key="14">
    <source>
        <dbReference type="EMBL" id="MFA1558044.1"/>
    </source>
</evidence>
<name>A0ABV4R553_9ACTN</name>
<evidence type="ECO:0000256" key="8">
    <source>
        <dbReference type="ARBA" id="ARBA00022691"/>
    </source>
</evidence>
<dbReference type="EMBL" id="JAXCEH010000026">
    <property type="protein sequence ID" value="MFA1558044.1"/>
    <property type="molecule type" value="Genomic_DNA"/>
</dbReference>
<evidence type="ECO:0000256" key="10">
    <source>
        <dbReference type="ARBA" id="ARBA00031323"/>
    </source>
</evidence>
<dbReference type="Gene3D" id="3.40.50.150">
    <property type="entry name" value="Vaccinia Virus protein VP39"/>
    <property type="match status" value="1"/>
</dbReference>
<evidence type="ECO:0000256" key="7">
    <source>
        <dbReference type="ARBA" id="ARBA00022679"/>
    </source>
</evidence>
<accession>A0ABV4R553</accession>
<dbReference type="PANTHER" id="PTHR11579">
    <property type="entry name" value="PROTEIN-L-ISOASPARTATE O-METHYLTRANSFERASE"/>
    <property type="match status" value="1"/>
</dbReference>
<feature type="region of interest" description="Disordered" evidence="12">
    <location>
        <begin position="271"/>
        <end position="292"/>
    </location>
</feature>
<keyword evidence="7" id="KW-0808">Transferase</keyword>
<evidence type="ECO:0000313" key="15">
    <source>
        <dbReference type="Proteomes" id="UP001569904"/>
    </source>
</evidence>
<keyword evidence="5" id="KW-0963">Cytoplasm</keyword>
<dbReference type="CDD" id="cd02440">
    <property type="entry name" value="AdoMet_MTases"/>
    <property type="match status" value="1"/>
</dbReference>
<dbReference type="SUPFAM" id="SSF53335">
    <property type="entry name" value="S-adenosyl-L-methionine-dependent methyltransferases"/>
    <property type="match status" value="1"/>
</dbReference>
<evidence type="ECO:0000256" key="2">
    <source>
        <dbReference type="ARBA" id="ARBA00005369"/>
    </source>
</evidence>
<evidence type="ECO:0000259" key="13">
    <source>
        <dbReference type="Pfam" id="PF14028"/>
    </source>
</evidence>
<comment type="subcellular location">
    <subcellularLocation>
        <location evidence="1">Cytoplasm</location>
    </subcellularLocation>
</comment>
<sequence length="705" mass="77266">MDTGDWPQVIIDFPDWRSAESTVVDVLRPALTSAEEHGLIRCWFFIRKAPSWRVRYLPADDSVLPYLTDILNRATLEGRLSGWSMGIYEPESVAFGGDAGMRVAHELFHHDSRHVLTHLARPSADRALGCRELGVLLCSVLMRAAGQDWYEQGDVWRRVVWQRPYQLDRSPPPQVRTAVHKLMTVDVGQGSDLVNGGPLADIAPWIAVFEQAGQRLAELAGCGVLERGLRAVLTHHVIFQWNRLGLLYIDQHTLAILTSEVVMGTLHDGASTLGTDGDDPSVPEVDTQTDRRPDLTETATRLRNVLVDELRDGGTVRSERVEAALRAVPRHAFVPGVPLEQAYADDAVYTKWDASGVSISAASQPTVVGMMLEQLQLEPGQRVLELGTGTGYNAALLAHLVGDEGHVTTIDVDDDIVTGARNALIAAGTKNVQVLLADGALGHPEGAPYERIIATVGAGDLPLPWMDQLAPGGRLVVPLRLRGGVSRSIAFDHGSDGRWLSRNSLLCAFMPLRGIADDARRIIPLTADGKVWLHANREQTVEESLLNGVLATPSSEVWTGVLFRMDESFEWLDLWLTCVMDNALSRMPVERAAVDAGMVRPQFGWGAMAVTDRGDLAYLTLRPHGPDDVSGNRRMYEVGVIGHGPSGGALAGRIADAIGTWDADYRFRPVEFEIEPAEATPPTIEPMPGRFIFERPNTRLTITWQ</sequence>
<dbReference type="NCBIfam" id="TIGR03891">
    <property type="entry name" value="thiopep_ocin"/>
    <property type="match status" value="1"/>
</dbReference>